<dbReference type="GO" id="GO:0030686">
    <property type="term" value="C:90S preribosome"/>
    <property type="evidence" value="ECO:0007669"/>
    <property type="project" value="TreeGrafter"/>
</dbReference>
<dbReference type="AlphaFoldDB" id="A0A0C2CMN1"/>
<dbReference type="OrthoDB" id="360653at2759"/>
<dbReference type="InterPro" id="IPR016024">
    <property type="entry name" value="ARM-type_fold"/>
</dbReference>
<sequence>MKKLRELSITSSYPHIRTQCREESVNSPYSVSIQIAEVMKKLRELSITSSYPHIRTQCREVLCEFIGNHPCSDDPQKHIGWFIAQLGYELEDGRLSAADMLNSLFSRLQPTILNGSCFFNVSKMGPMLFNEESVKCRKFIAAALNRLLASVSDSSRADVFSACSDWLELRGEEQVKLLRYYLDV</sequence>
<dbReference type="InterPro" id="IPR052575">
    <property type="entry name" value="SSU_processome_comp_20"/>
</dbReference>
<dbReference type="GO" id="GO:0032040">
    <property type="term" value="C:small-subunit processome"/>
    <property type="evidence" value="ECO:0007669"/>
    <property type="project" value="TreeGrafter"/>
</dbReference>
<dbReference type="SUPFAM" id="SSF48371">
    <property type="entry name" value="ARM repeat"/>
    <property type="match status" value="1"/>
</dbReference>
<dbReference type="PANTHER" id="PTHR17695:SF11">
    <property type="entry name" value="SMALL SUBUNIT PROCESSOME COMPONENT 20 HOMOLOG"/>
    <property type="match status" value="1"/>
</dbReference>
<gene>
    <name evidence="1" type="ORF">ANCDUO_11954</name>
</gene>
<protein>
    <submittedName>
        <fullName evidence="1">Uncharacterized protein</fullName>
    </submittedName>
</protein>
<proteinExistence type="predicted"/>
<accession>A0A0C2CMN1</accession>
<reference evidence="1 2" key="1">
    <citation type="submission" date="2013-12" db="EMBL/GenBank/DDBJ databases">
        <title>Draft genome of the parsitic nematode Ancylostoma duodenale.</title>
        <authorList>
            <person name="Mitreva M."/>
        </authorList>
    </citation>
    <scope>NUCLEOTIDE SEQUENCE [LARGE SCALE GENOMIC DNA]</scope>
    <source>
        <strain evidence="1 2">Zhejiang</strain>
    </source>
</reference>
<keyword evidence="2" id="KW-1185">Reference proteome</keyword>
<evidence type="ECO:0000313" key="2">
    <source>
        <dbReference type="Proteomes" id="UP000054047"/>
    </source>
</evidence>
<dbReference type="Proteomes" id="UP000054047">
    <property type="component" value="Unassembled WGS sequence"/>
</dbReference>
<dbReference type="EMBL" id="KN733864">
    <property type="protein sequence ID" value="KIH57853.1"/>
    <property type="molecule type" value="Genomic_DNA"/>
</dbReference>
<evidence type="ECO:0000313" key="1">
    <source>
        <dbReference type="EMBL" id="KIH57853.1"/>
    </source>
</evidence>
<name>A0A0C2CMN1_9BILA</name>
<organism evidence="1 2">
    <name type="scientific">Ancylostoma duodenale</name>
    <dbReference type="NCBI Taxonomy" id="51022"/>
    <lineage>
        <taxon>Eukaryota</taxon>
        <taxon>Metazoa</taxon>
        <taxon>Ecdysozoa</taxon>
        <taxon>Nematoda</taxon>
        <taxon>Chromadorea</taxon>
        <taxon>Rhabditida</taxon>
        <taxon>Rhabditina</taxon>
        <taxon>Rhabditomorpha</taxon>
        <taxon>Strongyloidea</taxon>
        <taxon>Ancylostomatidae</taxon>
        <taxon>Ancylostomatinae</taxon>
        <taxon>Ancylostoma</taxon>
    </lineage>
</organism>
<dbReference type="PANTHER" id="PTHR17695">
    <property type="entry name" value="SMALL SUBUNIT PROCESSOME COMPONENT 20 HOMOLOG"/>
    <property type="match status" value="1"/>
</dbReference>